<dbReference type="PANTHER" id="PTHR37816">
    <property type="entry name" value="YALI0E33011P"/>
    <property type="match status" value="1"/>
</dbReference>
<keyword evidence="2" id="KW-1185">Reference proteome</keyword>
<protein>
    <recommendedName>
        <fullName evidence="3">Adenylate kinase</fullName>
    </recommendedName>
</protein>
<sequence>MAIMQRITICGNSASGKSTFSEQLATVSGLPVYHLDLIQFQPGWQKTPEREFAAIHNQWLAQPNWIIDGVGDWEPLKQRFEAADTILYLDFPVEYCLQRAQERLKKDKISPDPFVPENSPYEAKADQQEKVIKFFQQEWRPKILRLMASLREGRNLFVFTQPQMLEDFLAENFNA</sequence>
<dbReference type="SUPFAM" id="SSF52540">
    <property type="entry name" value="P-loop containing nucleoside triphosphate hydrolases"/>
    <property type="match status" value="1"/>
</dbReference>
<dbReference type="InterPro" id="IPR052922">
    <property type="entry name" value="Cytidylate_Kinase-2"/>
</dbReference>
<dbReference type="PANTHER" id="PTHR37816:SF3">
    <property type="entry name" value="MODULATES DNA TOPOLOGY"/>
    <property type="match status" value="1"/>
</dbReference>
<dbReference type="CDD" id="cd02019">
    <property type="entry name" value="NK"/>
    <property type="match status" value="1"/>
</dbReference>
<accession>A0ABS1C497</accession>
<name>A0ABS1C497_9BACT</name>
<evidence type="ECO:0000313" key="1">
    <source>
        <dbReference type="EMBL" id="MBK0404218.1"/>
    </source>
</evidence>
<reference evidence="1 2" key="1">
    <citation type="submission" date="2020-12" db="EMBL/GenBank/DDBJ databases">
        <title>Bacterial novel species Adhaeribacter sp. BT258 isolated from soil.</title>
        <authorList>
            <person name="Jung H.-Y."/>
        </authorList>
    </citation>
    <scope>NUCLEOTIDE SEQUENCE [LARGE SCALE GENOMIC DNA]</scope>
    <source>
        <strain evidence="1 2">BT258</strain>
    </source>
</reference>
<organism evidence="1 2">
    <name type="scientific">Adhaeribacter terrigena</name>
    <dbReference type="NCBI Taxonomy" id="2793070"/>
    <lineage>
        <taxon>Bacteria</taxon>
        <taxon>Pseudomonadati</taxon>
        <taxon>Bacteroidota</taxon>
        <taxon>Cytophagia</taxon>
        <taxon>Cytophagales</taxon>
        <taxon>Hymenobacteraceae</taxon>
        <taxon>Adhaeribacter</taxon>
    </lineage>
</organism>
<gene>
    <name evidence="1" type="ORF">I5M27_14575</name>
</gene>
<dbReference type="Gene3D" id="3.40.50.300">
    <property type="entry name" value="P-loop containing nucleotide triphosphate hydrolases"/>
    <property type="match status" value="1"/>
</dbReference>
<dbReference type="Proteomes" id="UP000644147">
    <property type="component" value="Unassembled WGS sequence"/>
</dbReference>
<evidence type="ECO:0000313" key="2">
    <source>
        <dbReference type="Proteomes" id="UP000644147"/>
    </source>
</evidence>
<evidence type="ECO:0008006" key="3">
    <source>
        <dbReference type="Google" id="ProtNLM"/>
    </source>
</evidence>
<comment type="caution">
    <text evidence="1">The sequence shown here is derived from an EMBL/GenBank/DDBJ whole genome shotgun (WGS) entry which is preliminary data.</text>
</comment>
<dbReference type="InterPro" id="IPR027417">
    <property type="entry name" value="P-loop_NTPase"/>
</dbReference>
<dbReference type="EMBL" id="JAEHFX010000008">
    <property type="protein sequence ID" value="MBK0404218.1"/>
    <property type="molecule type" value="Genomic_DNA"/>
</dbReference>
<dbReference type="RefSeq" id="WP_200507062.1">
    <property type="nucleotide sequence ID" value="NZ_JAEHFX010000008.1"/>
</dbReference>
<proteinExistence type="predicted"/>